<dbReference type="Proteomes" id="UP000272400">
    <property type="component" value="Unassembled WGS sequence"/>
</dbReference>
<name>A0A3N1D9U4_9ACTN</name>
<protein>
    <submittedName>
        <fullName evidence="3">Peptidase C39-like protein</fullName>
    </submittedName>
</protein>
<keyword evidence="1" id="KW-0732">Signal</keyword>
<dbReference type="Pfam" id="PF13529">
    <property type="entry name" value="Peptidase_C39_2"/>
    <property type="match status" value="1"/>
</dbReference>
<gene>
    <name evidence="3" type="ORF">EDD29_8015</name>
</gene>
<sequence>MNKVLASLVPGTALIASLFVVPGAPAVAAAPERRAEVQAPAARAVAASPAKITLDIKKVFQRDPLWCNPAGSSISLATLGVSASQSVLAKKMKTEAPAGTYDNVAVKVLNTYAVPRGYLYTLVYDVNDPATLSERVVQNVGVLRKAVPLQVYMRKLPWYKGEITKGNPGHIIVAYGYNKKKKTIKVWDPYNYYFTGGTHTIKVARLAKATQSVDNRAGMFYLTKE</sequence>
<evidence type="ECO:0000256" key="1">
    <source>
        <dbReference type="SAM" id="SignalP"/>
    </source>
</evidence>
<dbReference type="RefSeq" id="WP_170201748.1">
    <property type="nucleotide sequence ID" value="NZ_RJKE01000001.1"/>
</dbReference>
<proteinExistence type="predicted"/>
<keyword evidence="4" id="KW-1185">Reference proteome</keyword>
<dbReference type="InterPro" id="IPR039564">
    <property type="entry name" value="Peptidase_C39-like"/>
</dbReference>
<dbReference type="AlphaFoldDB" id="A0A3N1D9U4"/>
<evidence type="ECO:0000313" key="4">
    <source>
        <dbReference type="Proteomes" id="UP000272400"/>
    </source>
</evidence>
<comment type="caution">
    <text evidence="3">The sequence shown here is derived from an EMBL/GenBank/DDBJ whole genome shotgun (WGS) entry which is preliminary data.</text>
</comment>
<evidence type="ECO:0000259" key="2">
    <source>
        <dbReference type="Pfam" id="PF13529"/>
    </source>
</evidence>
<dbReference type="EMBL" id="RJKE01000001">
    <property type="protein sequence ID" value="ROO90291.1"/>
    <property type="molecule type" value="Genomic_DNA"/>
</dbReference>
<feature type="signal peptide" evidence="1">
    <location>
        <begin position="1"/>
        <end position="29"/>
    </location>
</feature>
<reference evidence="3 4" key="1">
    <citation type="submission" date="2018-11" db="EMBL/GenBank/DDBJ databases">
        <title>Sequencing the genomes of 1000 actinobacteria strains.</title>
        <authorList>
            <person name="Klenk H.-P."/>
        </authorList>
    </citation>
    <scope>NUCLEOTIDE SEQUENCE [LARGE SCALE GENOMIC DNA]</scope>
    <source>
        <strain evidence="3 4">DSM 44254</strain>
    </source>
</reference>
<feature type="domain" description="Peptidase C39-like" evidence="2">
    <location>
        <begin position="54"/>
        <end position="190"/>
    </location>
</feature>
<evidence type="ECO:0000313" key="3">
    <source>
        <dbReference type="EMBL" id="ROO90291.1"/>
    </source>
</evidence>
<organism evidence="3 4">
    <name type="scientific">Actinocorallia herbida</name>
    <dbReference type="NCBI Taxonomy" id="58109"/>
    <lineage>
        <taxon>Bacteria</taxon>
        <taxon>Bacillati</taxon>
        <taxon>Actinomycetota</taxon>
        <taxon>Actinomycetes</taxon>
        <taxon>Streptosporangiales</taxon>
        <taxon>Thermomonosporaceae</taxon>
        <taxon>Actinocorallia</taxon>
    </lineage>
</organism>
<accession>A0A3N1D9U4</accession>
<feature type="chain" id="PRO_5039092371" evidence="1">
    <location>
        <begin position="30"/>
        <end position="225"/>
    </location>
</feature>